<dbReference type="RefSeq" id="XP_018019536.1">
    <property type="nucleotide sequence ID" value="XM_018164047.2"/>
</dbReference>
<proteinExistence type="predicted"/>
<dbReference type="PANTHER" id="PTHR14939:SF5">
    <property type="entry name" value="F-BOX ONLY PROTEIN 22"/>
    <property type="match status" value="1"/>
</dbReference>
<dbReference type="PANTHER" id="PTHR14939">
    <property type="entry name" value="F-BOX ONLY PROTEIN 22"/>
    <property type="match status" value="1"/>
</dbReference>
<accession>A0A8B7P3C4</accession>
<evidence type="ECO:0000313" key="1">
    <source>
        <dbReference type="Proteomes" id="UP000694843"/>
    </source>
</evidence>
<organism evidence="1 2">
    <name type="scientific">Hyalella azteca</name>
    <name type="common">Amphipod</name>
    <dbReference type="NCBI Taxonomy" id="294128"/>
    <lineage>
        <taxon>Eukaryota</taxon>
        <taxon>Metazoa</taxon>
        <taxon>Ecdysozoa</taxon>
        <taxon>Arthropoda</taxon>
        <taxon>Crustacea</taxon>
        <taxon>Multicrustacea</taxon>
        <taxon>Malacostraca</taxon>
        <taxon>Eumalacostraca</taxon>
        <taxon>Peracarida</taxon>
        <taxon>Amphipoda</taxon>
        <taxon>Senticaudata</taxon>
        <taxon>Talitrida</taxon>
        <taxon>Talitroidea</taxon>
        <taxon>Hyalellidae</taxon>
        <taxon>Hyalella</taxon>
    </lineage>
</organism>
<dbReference type="OrthoDB" id="199913at2759"/>
<dbReference type="KEGG" id="hazt:108676002"/>
<protein>
    <submittedName>
        <fullName evidence="2">Uncharacterized protein LOC108676002 isoform X1</fullName>
    </submittedName>
</protein>
<dbReference type="GeneID" id="108676002"/>
<evidence type="ECO:0000313" key="2">
    <source>
        <dbReference type="RefSeq" id="XP_018019536.1"/>
    </source>
</evidence>
<keyword evidence="1" id="KW-1185">Reference proteome</keyword>
<name>A0A8B7P3C4_HYAAZ</name>
<gene>
    <name evidence="2" type="primary">LOC108676002</name>
</gene>
<reference evidence="2" key="1">
    <citation type="submission" date="2025-08" db="UniProtKB">
        <authorList>
            <consortium name="RefSeq"/>
        </authorList>
    </citation>
    <scope>IDENTIFICATION</scope>
    <source>
        <tissue evidence="2">Whole organism</tissue>
    </source>
</reference>
<dbReference type="GO" id="GO:0000209">
    <property type="term" value="P:protein polyubiquitination"/>
    <property type="evidence" value="ECO:0007669"/>
    <property type="project" value="TreeGrafter"/>
</dbReference>
<sequence length="563" mass="63215">MEDLQKFTSAAMDSVLEKESDEPFIPKKLGVIMSTNPEIAQAILSGLSAVQVSRLLSTCRLWNSVGLKELRRRKNFHFISLSFDRVRDGETRDSKRLEMENKMRLWAQRWRSVPGFCLVLHDKRQKYSAVPIGNLPSYRKLLPPACPAVEVFCDGGIISTEEVMAHRRYVYKNISFCESPECPNLAFSPNTTLLPKMANTDACTINNSQVAKVETLHGMKRPLADPEGCASPSVKVRRSAIINQSLDQTPVALDISMPQSSSSENSSDSDTSVVRSLYQEQFPILATRAQQEKASLNCALCRNVLRHNVGPSTAVSAWPDFPELTMMCFPDVPGVTFRPLKITKKQTNVNSSNSTEDLVTWHGCLKKEDRVRAVLFFEDLSVDSVPYVQQLIKREQGNVAVVGGKSFEWGYTKRQARKGILGMAVCGENVTAASVGISTAVEDVDMTSQAMSKFRKFYDPNKTSVAFFITCSERRHGRHEEDQIFINPAYEVKMFRKMYPTTPVFGAFVDAETCFEFLPHPPGSVEWQLQQEKNKEKLAMSTNSLSNVIQFSVSTCILFMQFE</sequence>
<dbReference type="AlphaFoldDB" id="A0A8B7P3C4"/>
<dbReference type="Proteomes" id="UP000694843">
    <property type="component" value="Unplaced"/>
</dbReference>
<dbReference type="GO" id="GO:0032436">
    <property type="term" value="P:positive regulation of proteasomal ubiquitin-dependent protein catabolic process"/>
    <property type="evidence" value="ECO:0007669"/>
    <property type="project" value="TreeGrafter"/>
</dbReference>